<protein>
    <submittedName>
        <fullName evidence="1">Uncharacterized protein</fullName>
    </submittedName>
</protein>
<keyword evidence="2" id="KW-1185">Reference proteome</keyword>
<evidence type="ECO:0000313" key="1">
    <source>
        <dbReference type="EMBL" id="GAO38938.1"/>
    </source>
</evidence>
<dbReference type="OrthoDB" id="7507045at2"/>
<evidence type="ECO:0000313" key="2">
    <source>
        <dbReference type="Proteomes" id="UP000033202"/>
    </source>
</evidence>
<accession>A0A0E9MN64</accession>
<dbReference type="AlphaFoldDB" id="A0A0E9MN64"/>
<name>A0A0E9MN64_9SPHN</name>
<reference evidence="1 2" key="1">
    <citation type="submission" date="2015-04" db="EMBL/GenBank/DDBJ databases">
        <title>Whole genome shotgun sequence of Sphingomonas changbaiensis NBRC 104936.</title>
        <authorList>
            <person name="Katano-Makiyama Y."/>
            <person name="Hosoyama A."/>
            <person name="Hashimoto M."/>
            <person name="Noguchi M."/>
            <person name="Tsuchikane K."/>
            <person name="Ohji S."/>
            <person name="Yamazoe A."/>
            <person name="Ichikawa N."/>
            <person name="Kimura A."/>
            <person name="Fujita N."/>
        </authorList>
    </citation>
    <scope>NUCLEOTIDE SEQUENCE [LARGE SCALE GENOMIC DNA]</scope>
    <source>
        <strain evidence="1 2">NBRC 104936</strain>
    </source>
</reference>
<proteinExistence type="predicted"/>
<dbReference type="RefSeq" id="WP_046347765.1">
    <property type="nucleotide sequence ID" value="NZ_BBWU01000021.1"/>
</dbReference>
<dbReference type="EMBL" id="BBWU01000021">
    <property type="protein sequence ID" value="GAO38938.1"/>
    <property type="molecule type" value="Genomic_DNA"/>
</dbReference>
<sequence length="99" mass="10924">MGYAEDKRVHDSIELVGMRAQATTVGLIQLSIELNRAGVLDQAAIDRIKESIAKEISLNRPKSVSAENFDEHLHRRLDRLFAGEDAVGEVTPETIGPQD</sequence>
<organism evidence="1 2">
    <name type="scientific">Sphingomonas changbaiensis NBRC 104936</name>
    <dbReference type="NCBI Taxonomy" id="1219043"/>
    <lineage>
        <taxon>Bacteria</taxon>
        <taxon>Pseudomonadati</taxon>
        <taxon>Pseudomonadota</taxon>
        <taxon>Alphaproteobacteria</taxon>
        <taxon>Sphingomonadales</taxon>
        <taxon>Sphingomonadaceae</taxon>
        <taxon>Sphingomonas</taxon>
    </lineage>
</organism>
<comment type="caution">
    <text evidence="1">The sequence shown here is derived from an EMBL/GenBank/DDBJ whole genome shotgun (WGS) entry which is preliminary data.</text>
</comment>
<dbReference type="STRING" id="1219043.SCH01S_21_01250"/>
<gene>
    <name evidence="1" type="ORF">SCH01S_21_01250</name>
</gene>
<dbReference type="Proteomes" id="UP000033202">
    <property type="component" value="Unassembled WGS sequence"/>
</dbReference>